<reference evidence="1 2" key="2">
    <citation type="journal article" date="2018" name="Plant J.">
        <title>The Physcomitrella patens chromosome-scale assembly reveals moss genome structure and evolution.</title>
        <authorList>
            <person name="Lang D."/>
            <person name="Ullrich K.K."/>
            <person name="Murat F."/>
            <person name="Fuchs J."/>
            <person name="Jenkins J."/>
            <person name="Haas F.B."/>
            <person name="Piednoel M."/>
            <person name="Gundlach H."/>
            <person name="Van Bel M."/>
            <person name="Meyberg R."/>
            <person name="Vives C."/>
            <person name="Morata J."/>
            <person name="Symeonidi A."/>
            <person name="Hiss M."/>
            <person name="Muchero W."/>
            <person name="Kamisugi Y."/>
            <person name="Saleh O."/>
            <person name="Blanc G."/>
            <person name="Decker E.L."/>
            <person name="van Gessel N."/>
            <person name="Grimwood J."/>
            <person name="Hayes R.D."/>
            <person name="Graham S.W."/>
            <person name="Gunter L.E."/>
            <person name="McDaniel S.F."/>
            <person name="Hoernstein S.N.W."/>
            <person name="Larsson A."/>
            <person name="Li F.W."/>
            <person name="Perroud P.F."/>
            <person name="Phillips J."/>
            <person name="Ranjan P."/>
            <person name="Rokshar D.S."/>
            <person name="Rothfels C.J."/>
            <person name="Schneider L."/>
            <person name="Shu S."/>
            <person name="Stevenson D.W."/>
            <person name="Thummler F."/>
            <person name="Tillich M."/>
            <person name="Villarreal Aguilar J.C."/>
            <person name="Widiez T."/>
            <person name="Wong G.K."/>
            <person name="Wymore A."/>
            <person name="Zhang Y."/>
            <person name="Zimmer A.D."/>
            <person name="Quatrano R.S."/>
            <person name="Mayer K.F.X."/>
            <person name="Goodstein D."/>
            <person name="Casacuberta J.M."/>
            <person name="Vandepoele K."/>
            <person name="Reski R."/>
            <person name="Cuming A.C."/>
            <person name="Tuskan G.A."/>
            <person name="Maumus F."/>
            <person name="Salse J."/>
            <person name="Schmutz J."/>
            <person name="Rensing S.A."/>
        </authorList>
    </citation>
    <scope>NUCLEOTIDE SEQUENCE [LARGE SCALE GENOMIC DNA]</scope>
    <source>
        <strain evidence="1 2">cv. Gransden 2004</strain>
    </source>
</reference>
<dbReference type="InterPro" id="IPR023299">
    <property type="entry name" value="ATPase_P-typ_cyto_dom_N"/>
</dbReference>
<dbReference type="PANTHER" id="PTHR24092">
    <property type="entry name" value="PROBABLE PHOSPHOLIPID-TRANSPORTING ATPASE"/>
    <property type="match status" value="1"/>
</dbReference>
<protein>
    <submittedName>
        <fullName evidence="1">Uncharacterized protein</fullName>
    </submittedName>
</protein>
<dbReference type="Gene3D" id="3.40.1110.10">
    <property type="entry name" value="Calcium-transporting ATPase, cytoplasmic domain N"/>
    <property type="match status" value="1"/>
</dbReference>
<proteinExistence type="predicted"/>
<organism evidence="1 2">
    <name type="scientific">Physcomitrium patens</name>
    <name type="common">Spreading-leaved earth moss</name>
    <name type="synonym">Physcomitrella patens</name>
    <dbReference type="NCBI Taxonomy" id="3218"/>
    <lineage>
        <taxon>Eukaryota</taxon>
        <taxon>Viridiplantae</taxon>
        <taxon>Streptophyta</taxon>
        <taxon>Embryophyta</taxon>
        <taxon>Bryophyta</taxon>
        <taxon>Bryophytina</taxon>
        <taxon>Bryopsida</taxon>
        <taxon>Funariidae</taxon>
        <taxon>Funariales</taxon>
        <taxon>Funariaceae</taxon>
        <taxon>Physcomitrium</taxon>
    </lineage>
</organism>
<evidence type="ECO:0000313" key="1">
    <source>
        <dbReference type="EnsemblPlants" id="Pp3c23_15268V3.1"/>
    </source>
</evidence>
<dbReference type="GO" id="GO:0000166">
    <property type="term" value="F:nucleotide binding"/>
    <property type="evidence" value="ECO:0007669"/>
    <property type="project" value="InterPro"/>
</dbReference>
<reference evidence="1" key="3">
    <citation type="submission" date="2020-12" db="UniProtKB">
        <authorList>
            <consortium name="EnsemblPlants"/>
        </authorList>
    </citation>
    <scope>IDENTIFICATION</scope>
</reference>
<dbReference type="PANTHER" id="PTHR24092:SF218">
    <property type="entry name" value="PHOSPHOLIPID-TRANSPORTING ATPASE"/>
    <property type="match status" value="1"/>
</dbReference>
<reference evidence="1 2" key="1">
    <citation type="journal article" date="2008" name="Science">
        <title>The Physcomitrella genome reveals evolutionary insights into the conquest of land by plants.</title>
        <authorList>
            <person name="Rensing S."/>
            <person name="Lang D."/>
            <person name="Zimmer A."/>
            <person name="Terry A."/>
            <person name="Salamov A."/>
            <person name="Shapiro H."/>
            <person name="Nishiyama T."/>
            <person name="Perroud P.-F."/>
            <person name="Lindquist E."/>
            <person name="Kamisugi Y."/>
            <person name="Tanahashi T."/>
            <person name="Sakakibara K."/>
            <person name="Fujita T."/>
            <person name="Oishi K."/>
            <person name="Shin-I T."/>
            <person name="Kuroki Y."/>
            <person name="Toyoda A."/>
            <person name="Suzuki Y."/>
            <person name="Hashimoto A."/>
            <person name="Yamaguchi K."/>
            <person name="Sugano A."/>
            <person name="Kohara Y."/>
            <person name="Fujiyama A."/>
            <person name="Anterola A."/>
            <person name="Aoki S."/>
            <person name="Ashton N."/>
            <person name="Barbazuk W.B."/>
            <person name="Barker E."/>
            <person name="Bennetzen J."/>
            <person name="Bezanilla M."/>
            <person name="Blankenship R."/>
            <person name="Cho S.H."/>
            <person name="Dutcher S."/>
            <person name="Estelle M."/>
            <person name="Fawcett J.A."/>
            <person name="Gundlach H."/>
            <person name="Hanada K."/>
            <person name="Heyl A."/>
            <person name="Hicks K.A."/>
            <person name="Hugh J."/>
            <person name="Lohr M."/>
            <person name="Mayer K."/>
            <person name="Melkozernov A."/>
            <person name="Murata T."/>
            <person name="Nelson D."/>
            <person name="Pils B."/>
            <person name="Prigge M."/>
            <person name="Reiss B."/>
            <person name="Renner T."/>
            <person name="Rombauts S."/>
            <person name="Rushton P."/>
            <person name="Sanderfoot A."/>
            <person name="Schween G."/>
            <person name="Shiu S.-H."/>
            <person name="Stueber K."/>
            <person name="Theodoulou F.L."/>
            <person name="Tu H."/>
            <person name="Van de Peer Y."/>
            <person name="Verrier P.J."/>
            <person name="Waters E."/>
            <person name="Wood A."/>
            <person name="Yang L."/>
            <person name="Cove D."/>
            <person name="Cuming A."/>
            <person name="Hasebe M."/>
            <person name="Lucas S."/>
            <person name="Mishler D.B."/>
            <person name="Reski R."/>
            <person name="Grigoriev I."/>
            <person name="Quatrano R.S."/>
            <person name="Boore J.L."/>
        </authorList>
    </citation>
    <scope>NUCLEOTIDE SEQUENCE [LARGE SCALE GENOMIC DNA]</scope>
    <source>
        <strain evidence="1 2">cv. Gransden 2004</strain>
    </source>
</reference>
<accession>A0A7I4CIY5</accession>
<keyword evidence="2" id="KW-1185">Reference proteome</keyword>
<dbReference type="SUPFAM" id="SSF81660">
    <property type="entry name" value="Metal cation-transporting ATPase, ATP-binding domain N"/>
    <property type="match status" value="1"/>
</dbReference>
<dbReference type="Pfam" id="PF13246">
    <property type="entry name" value="Cation_ATPase"/>
    <property type="match status" value="1"/>
</dbReference>
<dbReference type="EMBL" id="ABEU02000023">
    <property type="status" value="NOT_ANNOTATED_CDS"/>
    <property type="molecule type" value="Genomic_DNA"/>
</dbReference>
<name>A0A7I4CIY5_PHYPA</name>
<sequence>MSVICKNQQGRVKLYCKGTDTAILKRLRNPSSPMVEATIQHIEEFSRNGYRTLCIAEREVQSSVYLYETLLWIIC</sequence>
<dbReference type="InParanoid" id="A0A7I4CIY5"/>
<dbReference type="AlphaFoldDB" id="A0A7I4CIY5"/>
<evidence type="ECO:0000313" key="2">
    <source>
        <dbReference type="Proteomes" id="UP000006727"/>
    </source>
</evidence>
<dbReference type="Gramene" id="Pp3c23_15268V3.1">
    <property type="protein sequence ID" value="Pp3c23_15268V3.1"/>
    <property type="gene ID" value="Pp3c23_15268"/>
</dbReference>
<dbReference type="EnsemblPlants" id="Pp3c23_15268V3.1">
    <property type="protein sequence ID" value="Pp3c23_15268V3.1"/>
    <property type="gene ID" value="Pp3c23_15268"/>
</dbReference>
<dbReference type="Proteomes" id="UP000006727">
    <property type="component" value="Chromosome 23"/>
</dbReference>